<proteinExistence type="predicted"/>
<dbReference type="AlphaFoldDB" id="A0A7V4E3M6"/>
<accession>A0A7V4E3M6</accession>
<sequence length="369" mass="41404">MKVLLLSKVNSTHTVRWANALVERGIKVLVFGLEDLKLKENPYNPEVIIKTAGIEEPKQGGFREKVNYLKALPKLKSTIKEFKPDILHAHFASSYGLIGSLTGFHPIVISLWGSDIFDFPRRSSLNALIIKHNLKNADEITSTSITMAKEGAKYTSREIEVVPFGVDLNIFKPIEVKKNFLKNSIVIGTVKALERKYGIDILIRAFALLKAKIQSDALELLIVGDGPERDNLKELSRELKVENSITFTGYVPHVDLPRYFNMMDIFVLLSRVEESFGVVVVEAMACEKPVVVSNKGGLPEVVENGVTGFVVPAENPEAAASALKTLIMNKDLRELMGKKGRERVLRLYNWEENVSKMIEIYKKLLKQNI</sequence>
<dbReference type="Pfam" id="PF00534">
    <property type="entry name" value="Glycos_transf_1"/>
    <property type="match status" value="1"/>
</dbReference>
<dbReference type="SUPFAM" id="SSF53756">
    <property type="entry name" value="UDP-Glycosyltransferase/glycogen phosphorylase"/>
    <property type="match status" value="1"/>
</dbReference>
<comment type="caution">
    <text evidence="3">The sequence shown here is derived from an EMBL/GenBank/DDBJ whole genome shotgun (WGS) entry which is preliminary data.</text>
</comment>
<evidence type="ECO:0000259" key="2">
    <source>
        <dbReference type="Pfam" id="PF13477"/>
    </source>
</evidence>
<protein>
    <submittedName>
        <fullName evidence="3">Glycosyltransferase family 4 protein</fullName>
    </submittedName>
</protein>
<dbReference type="InterPro" id="IPR001296">
    <property type="entry name" value="Glyco_trans_1"/>
</dbReference>
<gene>
    <name evidence="3" type="ORF">ENU66_00105</name>
</gene>
<evidence type="ECO:0000313" key="3">
    <source>
        <dbReference type="EMBL" id="HGL16738.1"/>
    </source>
</evidence>
<name>A0A7V4E3M6_UNCW3</name>
<dbReference type="PANTHER" id="PTHR45947">
    <property type="entry name" value="SULFOQUINOVOSYL TRANSFERASE SQD2"/>
    <property type="match status" value="1"/>
</dbReference>
<organism evidence="3">
    <name type="scientific">candidate division WOR-3 bacterium</name>
    <dbReference type="NCBI Taxonomy" id="2052148"/>
    <lineage>
        <taxon>Bacteria</taxon>
        <taxon>Bacteria division WOR-3</taxon>
    </lineage>
</organism>
<dbReference type="InterPro" id="IPR050194">
    <property type="entry name" value="Glycosyltransferase_grp1"/>
</dbReference>
<feature type="domain" description="Glycosyltransferase subfamily 4-like N-terminal" evidence="2">
    <location>
        <begin position="2"/>
        <end position="144"/>
    </location>
</feature>
<feature type="domain" description="Glycosyl transferase family 1" evidence="1">
    <location>
        <begin position="177"/>
        <end position="343"/>
    </location>
</feature>
<dbReference type="Gene3D" id="3.40.50.2000">
    <property type="entry name" value="Glycogen Phosphorylase B"/>
    <property type="match status" value="2"/>
</dbReference>
<keyword evidence="3" id="KW-0808">Transferase</keyword>
<evidence type="ECO:0000259" key="1">
    <source>
        <dbReference type="Pfam" id="PF00534"/>
    </source>
</evidence>
<reference evidence="3" key="1">
    <citation type="journal article" date="2020" name="mSystems">
        <title>Genome- and Community-Level Interaction Insights into Carbon Utilization and Element Cycling Functions of Hydrothermarchaeota in Hydrothermal Sediment.</title>
        <authorList>
            <person name="Zhou Z."/>
            <person name="Liu Y."/>
            <person name="Xu W."/>
            <person name="Pan J."/>
            <person name="Luo Z.H."/>
            <person name="Li M."/>
        </authorList>
    </citation>
    <scope>NUCLEOTIDE SEQUENCE [LARGE SCALE GENOMIC DNA]</scope>
    <source>
        <strain evidence="3">SpSt-69</strain>
    </source>
</reference>
<dbReference type="GO" id="GO:0016757">
    <property type="term" value="F:glycosyltransferase activity"/>
    <property type="evidence" value="ECO:0007669"/>
    <property type="project" value="InterPro"/>
</dbReference>
<dbReference type="InterPro" id="IPR028098">
    <property type="entry name" value="Glyco_trans_4-like_N"/>
</dbReference>
<dbReference type="PANTHER" id="PTHR45947:SF3">
    <property type="entry name" value="SULFOQUINOVOSYL TRANSFERASE SQD2"/>
    <property type="match status" value="1"/>
</dbReference>
<dbReference type="Pfam" id="PF13477">
    <property type="entry name" value="Glyco_trans_4_2"/>
    <property type="match status" value="1"/>
</dbReference>
<dbReference type="EMBL" id="DTDJ01000002">
    <property type="protein sequence ID" value="HGL16738.1"/>
    <property type="molecule type" value="Genomic_DNA"/>
</dbReference>